<evidence type="ECO:0000256" key="1">
    <source>
        <dbReference type="SAM" id="SignalP"/>
    </source>
</evidence>
<evidence type="ECO:0008006" key="4">
    <source>
        <dbReference type="Google" id="ProtNLM"/>
    </source>
</evidence>
<dbReference type="Gene3D" id="2.60.120.260">
    <property type="entry name" value="Galactose-binding domain-like"/>
    <property type="match status" value="1"/>
</dbReference>
<evidence type="ECO:0000313" key="3">
    <source>
        <dbReference type="Proteomes" id="UP000321436"/>
    </source>
</evidence>
<dbReference type="InterPro" id="IPR036514">
    <property type="entry name" value="SGNH_hydro_sf"/>
</dbReference>
<dbReference type="EMBL" id="BKAU01000005">
    <property type="protein sequence ID" value="GEP97525.1"/>
    <property type="molecule type" value="Genomic_DNA"/>
</dbReference>
<protein>
    <recommendedName>
        <fullName evidence="4">SGNH hydrolase-type esterase domain-containing protein</fullName>
    </recommendedName>
</protein>
<sequence length="498" mass="55077">MSILKFPLVLLTLSALYAFGQEKDFSQEAAEKEALQKYEAAHPPRDSMPMPAPAEQEAFLGAHLVRSATLLATSTAQRRLPVKIIIYGQSITGSSLFTAEMSNYLKAHFPHADITLENRCIGGFGASQIIRTAPHDIFNANADLIIFHVYGGEKTGELEELFTGIRRYTTADVLLMNHHVNGDQKKPNETSAAYLRYIAQKYDCELADISAEWPVYLETNNLAPKDLLRDNVHPNRNGNWLLAQLVGRHIRYNPLFPNPSYRSVQTYFTAPAFDKVNTSPISYSGTPWRNEKGTAVSDSRNSKMKLTFHGNRVDVITELPSTGTARILIDGKPPTAYTMTRPSAGPGTWWPGIRKVSHIKPLIPEDWTLKIESINADTTVFTYSVHGTKTGNDGAGSSAETFVSKSGRVVIEPSDVIFANIKNTFKTAVPVGFITHWSVVPMFVDTFRAPDMTDKKKLYKTTLVWGLENGVHTLEVVPNGDGAVGVTGFEVYRPGVED</sequence>
<keyword evidence="1" id="KW-0732">Signal</keyword>
<gene>
    <name evidence="2" type="ORF">CCY01nite_37850</name>
</gene>
<feature type="chain" id="PRO_5021919024" description="SGNH hydrolase-type esterase domain-containing protein" evidence="1">
    <location>
        <begin position="21"/>
        <end position="498"/>
    </location>
</feature>
<accession>A0A512RP97</accession>
<dbReference type="RefSeq" id="WP_146865201.1">
    <property type="nucleotide sequence ID" value="NZ_BKAU01000005.1"/>
</dbReference>
<feature type="signal peptide" evidence="1">
    <location>
        <begin position="1"/>
        <end position="20"/>
    </location>
</feature>
<dbReference type="Gene3D" id="3.40.50.1110">
    <property type="entry name" value="SGNH hydrolase"/>
    <property type="match status" value="1"/>
</dbReference>
<comment type="caution">
    <text evidence="2">The sequence shown here is derived from an EMBL/GenBank/DDBJ whole genome shotgun (WGS) entry which is preliminary data.</text>
</comment>
<organism evidence="2 3">
    <name type="scientific">Chitinophaga cymbidii</name>
    <dbReference type="NCBI Taxonomy" id="1096750"/>
    <lineage>
        <taxon>Bacteria</taxon>
        <taxon>Pseudomonadati</taxon>
        <taxon>Bacteroidota</taxon>
        <taxon>Chitinophagia</taxon>
        <taxon>Chitinophagales</taxon>
        <taxon>Chitinophagaceae</taxon>
        <taxon>Chitinophaga</taxon>
    </lineage>
</organism>
<dbReference type="GO" id="GO:0016788">
    <property type="term" value="F:hydrolase activity, acting on ester bonds"/>
    <property type="evidence" value="ECO:0007669"/>
    <property type="project" value="UniProtKB-ARBA"/>
</dbReference>
<dbReference type="OrthoDB" id="9790057at2"/>
<keyword evidence="3" id="KW-1185">Reference proteome</keyword>
<dbReference type="AlphaFoldDB" id="A0A512RP97"/>
<proteinExistence type="predicted"/>
<name>A0A512RP97_9BACT</name>
<evidence type="ECO:0000313" key="2">
    <source>
        <dbReference type="EMBL" id="GEP97525.1"/>
    </source>
</evidence>
<dbReference type="Proteomes" id="UP000321436">
    <property type="component" value="Unassembled WGS sequence"/>
</dbReference>
<dbReference type="SUPFAM" id="SSF52266">
    <property type="entry name" value="SGNH hydrolase"/>
    <property type="match status" value="1"/>
</dbReference>
<reference evidence="2 3" key="1">
    <citation type="submission" date="2019-07" db="EMBL/GenBank/DDBJ databases">
        <title>Whole genome shotgun sequence of Chitinophaga cymbidii NBRC 109752.</title>
        <authorList>
            <person name="Hosoyama A."/>
            <person name="Uohara A."/>
            <person name="Ohji S."/>
            <person name="Ichikawa N."/>
        </authorList>
    </citation>
    <scope>NUCLEOTIDE SEQUENCE [LARGE SCALE GENOMIC DNA]</scope>
    <source>
        <strain evidence="2 3">NBRC 109752</strain>
    </source>
</reference>